<dbReference type="EMBL" id="BMYR01000011">
    <property type="protein sequence ID" value="GGW68811.1"/>
    <property type="molecule type" value="Genomic_DNA"/>
</dbReference>
<sequence>MNKNKFLILFILCCALPLLAAKVILELGWFTAGSSSQGKWLQQEIFLLEDASLQQNHWRIAVVAEHCEQLRCQQALHTVQQLYVGLGRKQNQVQTVFVGQALPAEYSLFHLHQSPAASQLQNQIVIVDQHGLALLSYPMPEQAEQMATTAKAIRADLMKLINYDRTSV</sequence>
<reference evidence="2" key="1">
    <citation type="journal article" date="2019" name="Int. J. Syst. Evol. Microbiol.">
        <title>The Global Catalogue of Microorganisms (GCM) 10K type strain sequencing project: providing services to taxonomists for standard genome sequencing and annotation.</title>
        <authorList>
            <consortium name="The Broad Institute Genomics Platform"/>
            <consortium name="The Broad Institute Genome Sequencing Center for Infectious Disease"/>
            <person name="Wu L."/>
            <person name="Ma J."/>
        </authorList>
    </citation>
    <scope>NUCLEOTIDE SEQUENCE [LARGE SCALE GENOMIC DNA]</scope>
    <source>
        <strain evidence="2">KCTC 23723</strain>
    </source>
</reference>
<gene>
    <name evidence="1" type="ORF">GCM10008111_26060</name>
</gene>
<protein>
    <recommendedName>
        <fullName evidence="3">Transmembrane cytochrome oxidase associated protein</fullName>
    </recommendedName>
</protein>
<keyword evidence="2" id="KW-1185">Reference proteome</keyword>
<accession>A0ABQ2WUC5</accession>
<organism evidence="1 2">
    <name type="scientific">Alishewanella tabrizica</name>
    <dbReference type="NCBI Taxonomy" id="671278"/>
    <lineage>
        <taxon>Bacteria</taxon>
        <taxon>Pseudomonadati</taxon>
        <taxon>Pseudomonadota</taxon>
        <taxon>Gammaproteobacteria</taxon>
        <taxon>Alteromonadales</taxon>
        <taxon>Alteromonadaceae</taxon>
        <taxon>Alishewanella</taxon>
    </lineage>
</organism>
<evidence type="ECO:0008006" key="3">
    <source>
        <dbReference type="Google" id="ProtNLM"/>
    </source>
</evidence>
<proteinExistence type="predicted"/>
<dbReference type="RefSeq" id="WP_189483672.1">
    <property type="nucleotide sequence ID" value="NZ_BMYR01000011.1"/>
</dbReference>
<evidence type="ECO:0000313" key="1">
    <source>
        <dbReference type="EMBL" id="GGW68811.1"/>
    </source>
</evidence>
<evidence type="ECO:0000313" key="2">
    <source>
        <dbReference type="Proteomes" id="UP000634667"/>
    </source>
</evidence>
<comment type="caution">
    <text evidence="1">The sequence shown here is derived from an EMBL/GenBank/DDBJ whole genome shotgun (WGS) entry which is preliminary data.</text>
</comment>
<name>A0ABQ2WUC5_9ALTE</name>
<dbReference type="Proteomes" id="UP000634667">
    <property type="component" value="Unassembled WGS sequence"/>
</dbReference>